<accession>A0A1I4MDZ9</accession>
<dbReference type="AlphaFoldDB" id="A0A1I4MDZ9"/>
<dbReference type="Proteomes" id="UP000199668">
    <property type="component" value="Unassembled WGS sequence"/>
</dbReference>
<organism evidence="1 2">
    <name type="scientific">Salibacterium qingdaonense</name>
    <dbReference type="NCBI Taxonomy" id="266892"/>
    <lineage>
        <taxon>Bacteria</taxon>
        <taxon>Bacillati</taxon>
        <taxon>Bacillota</taxon>
        <taxon>Bacilli</taxon>
        <taxon>Bacillales</taxon>
        <taxon>Bacillaceae</taxon>
    </lineage>
</organism>
<protein>
    <submittedName>
        <fullName evidence="1">Uncharacterized protein</fullName>
    </submittedName>
</protein>
<reference evidence="1 2" key="1">
    <citation type="submission" date="2016-10" db="EMBL/GenBank/DDBJ databases">
        <authorList>
            <person name="de Groot N.N."/>
        </authorList>
    </citation>
    <scope>NUCLEOTIDE SEQUENCE [LARGE SCALE GENOMIC DNA]</scope>
    <source>
        <strain evidence="1 2">CGMCC 1.6134</strain>
    </source>
</reference>
<keyword evidence="2" id="KW-1185">Reference proteome</keyword>
<proteinExistence type="predicted"/>
<name>A0A1I4MDZ9_9BACI</name>
<sequence length="72" mass="8458">MLCAVSLVRIFSWLCSNGVLFHPQPCTKAGGAFAFHLMGFYEDYRQEVRRNVHNLKIRDRLNRVTQKNVQYI</sequence>
<gene>
    <name evidence="1" type="ORF">SAMN04488054_11145</name>
</gene>
<dbReference type="EMBL" id="FOTY01000011">
    <property type="protein sequence ID" value="SFM01273.1"/>
    <property type="molecule type" value="Genomic_DNA"/>
</dbReference>
<evidence type="ECO:0000313" key="1">
    <source>
        <dbReference type="EMBL" id="SFM01273.1"/>
    </source>
</evidence>
<evidence type="ECO:0000313" key="2">
    <source>
        <dbReference type="Proteomes" id="UP000199668"/>
    </source>
</evidence>
<dbReference type="STRING" id="266892.SAMN04488054_11145"/>